<evidence type="ECO:0000259" key="2">
    <source>
        <dbReference type="PROSITE" id="PS51819"/>
    </source>
</evidence>
<protein>
    <recommendedName>
        <fullName evidence="2">VOC domain-containing protein</fullName>
    </recommendedName>
</protein>
<dbReference type="InterPro" id="IPR029068">
    <property type="entry name" value="Glyas_Bleomycin-R_OHBP_Dase"/>
</dbReference>
<evidence type="ECO:0000313" key="4">
    <source>
        <dbReference type="Proteomes" id="UP000444960"/>
    </source>
</evidence>
<organism evidence="3 4">
    <name type="scientific">Gordonia spumicola</name>
    <dbReference type="NCBI Taxonomy" id="589161"/>
    <lineage>
        <taxon>Bacteria</taxon>
        <taxon>Bacillati</taxon>
        <taxon>Actinomycetota</taxon>
        <taxon>Actinomycetes</taxon>
        <taxon>Mycobacteriales</taxon>
        <taxon>Gordoniaceae</taxon>
        <taxon>Gordonia</taxon>
    </lineage>
</organism>
<sequence>MSISSDPIAASDIVLGVPVVDLSASSDAYRVLLGEPVETGVWLVGNGRVELLPGDADQAVDFTVADLSESIRLLGRRGLTSVYRDDSSYAFEHVAPIGVASRGGSGHGPRIDHVVMYHHDVDAAVALYAGRLGLDFRLDRTIAEGVAQLFFRTSTVIVEVVAGPSMADRDRFGGLAWLIDDIDDERARLADAGLDVSEVRVGRKPGTRVCTVRDRALGTPTLLIEQTPRS</sequence>
<dbReference type="Pfam" id="PF13669">
    <property type="entry name" value="Glyoxalase_4"/>
    <property type="match status" value="1"/>
</dbReference>
<reference evidence="4" key="1">
    <citation type="submission" date="2019-06" db="EMBL/GenBank/DDBJ databases">
        <title>Gordonia isolated from sludge of a wastewater treatment plant.</title>
        <authorList>
            <person name="Tamura T."/>
            <person name="Aoyama K."/>
            <person name="Kang Y."/>
            <person name="Saito S."/>
            <person name="Akiyama N."/>
            <person name="Yazawa K."/>
            <person name="Gonoi T."/>
            <person name="Mikami Y."/>
        </authorList>
    </citation>
    <scope>NUCLEOTIDE SEQUENCE [LARGE SCALE GENOMIC DNA]</scope>
    <source>
        <strain evidence="4">NBRC 107696</strain>
    </source>
</reference>
<gene>
    <name evidence="3" type="ORF">nbrc107696_34980</name>
</gene>
<dbReference type="PANTHER" id="PTHR43048:SF3">
    <property type="entry name" value="METHYLMALONYL-COA EPIMERASE, MITOCHONDRIAL"/>
    <property type="match status" value="1"/>
</dbReference>
<keyword evidence="1" id="KW-0479">Metal-binding</keyword>
<dbReference type="EMBL" id="BJOV01000005">
    <property type="protein sequence ID" value="GEE03052.1"/>
    <property type="molecule type" value="Genomic_DNA"/>
</dbReference>
<name>A0A7I9VCX4_9ACTN</name>
<dbReference type="PANTHER" id="PTHR43048">
    <property type="entry name" value="METHYLMALONYL-COA EPIMERASE"/>
    <property type="match status" value="1"/>
</dbReference>
<evidence type="ECO:0000256" key="1">
    <source>
        <dbReference type="ARBA" id="ARBA00022723"/>
    </source>
</evidence>
<comment type="caution">
    <text evidence="3">The sequence shown here is derived from an EMBL/GenBank/DDBJ whole genome shotgun (WGS) entry which is preliminary data.</text>
</comment>
<dbReference type="InterPro" id="IPR051785">
    <property type="entry name" value="MMCE/EMCE_epimerase"/>
</dbReference>
<dbReference type="PROSITE" id="PS51819">
    <property type="entry name" value="VOC"/>
    <property type="match status" value="1"/>
</dbReference>
<dbReference type="RefSeq" id="WP_228461578.1">
    <property type="nucleotide sequence ID" value="NZ_BJOV01000005.1"/>
</dbReference>
<dbReference type="Gene3D" id="3.10.180.10">
    <property type="entry name" value="2,3-Dihydroxybiphenyl 1,2-Dioxygenase, domain 1"/>
    <property type="match status" value="1"/>
</dbReference>
<dbReference type="SUPFAM" id="SSF54593">
    <property type="entry name" value="Glyoxalase/Bleomycin resistance protein/Dihydroxybiphenyl dioxygenase"/>
    <property type="match status" value="1"/>
</dbReference>
<evidence type="ECO:0000313" key="3">
    <source>
        <dbReference type="EMBL" id="GEE03052.1"/>
    </source>
</evidence>
<dbReference type="Proteomes" id="UP000444960">
    <property type="component" value="Unassembled WGS sequence"/>
</dbReference>
<proteinExistence type="predicted"/>
<dbReference type="GO" id="GO:0004493">
    <property type="term" value="F:methylmalonyl-CoA epimerase activity"/>
    <property type="evidence" value="ECO:0007669"/>
    <property type="project" value="TreeGrafter"/>
</dbReference>
<feature type="domain" description="VOC" evidence="2">
    <location>
        <begin position="110"/>
        <end position="230"/>
    </location>
</feature>
<dbReference type="GO" id="GO:0046491">
    <property type="term" value="P:L-methylmalonyl-CoA metabolic process"/>
    <property type="evidence" value="ECO:0007669"/>
    <property type="project" value="TreeGrafter"/>
</dbReference>
<dbReference type="GO" id="GO:0046872">
    <property type="term" value="F:metal ion binding"/>
    <property type="evidence" value="ECO:0007669"/>
    <property type="project" value="UniProtKB-KW"/>
</dbReference>
<dbReference type="CDD" id="cd06587">
    <property type="entry name" value="VOC"/>
    <property type="match status" value="1"/>
</dbReference>
<keyword evidence="4" id="KW-1185">Reference proteome</keyword>
<dbReference type="AlphaFoldDB" id="A0A7I9VCX4"/>
<dbReference type="InterPro" id="IPR037523">
    <property type="entry name" value="VOC_core"/>
</dbReference>
<accession>A0A7I9VCX4</accession>